<dbReference type="AlphaFoldDB" id="A0A1M5M2Q1"/>
<dbReference type="Proteomes" id="UP000184071">
    <property type="component" value="Unassembled WGS sequence"/>
</dbReference>
<keyword evidence="2" id="KW-1185">Reference proteome</keyword>
<evidence type="ECO:0000313" key="1">
    <source>
        <dbReference type="EMBL" id="SHG70993.1"/>
    </source>
</evidence>
<dbReference type="RefSeq" id="WP_073415885.1">
    <property type="nucleotide sequence ID" value="NZ_FQWC01000003.1"/>
</dbReference>
<name>A0A1M5M2Q1_9FLAO</name>
<dbReference type="EMBL" id="FQWC01000003">
    <property type="protein sequence ID" value="SHG70993.1"/>
    <property type="molecule type" value="Genomic_DNA"/>
</dbReference>
<organism evidence="1 2">
    <name type="scientific">Flavobacterium defluvii</name>
    <dbReference type="NCBI Taxonomy" id="370979"/>
    <lineage>
        <taxon>Bacteria</taxon>
        <taxon>Pseudomonadati</taxon>
        <taxon>Bacteroidota</taxon>
        <taxon>Flavobacteriia</taxon>
        <taxon>Flavobacteriales</taxon>
        <taxon>Flavobacteriaceae</taxon>
        <taxon>Flavobacterium</taxon>
    </lineage>
</organism>
<accession>A0A1M5M2Q1</accession>
<gene>
    <name evidence="1" type="ORF">SAMN05443663_103520</name>
</gene>
<protein>
    <submittedName>
        <fullName evidence="1">Uncharacterized protein</fullName>
    </submittedName>
</protein>
<dbReference type="STRING" id="370979.SAMN05443663_103520"/>
<reference evidence="2" key="1">
    <citation type="submission" date="2016-11" db="EMBL/GenBank/DDBJ databases">
        <authorList>
            <person name="Varghese N."/>
            <person name="Submissions S."/>
        </authorList>
    </citation>
    <scope>NUCLEOTIDE SEQUENCE [LARGE SCALE GENOMIC DNA]</scope>
    <source>
        <strain evidence="2">DSM 17963</strain>
    </source>
</reference>
<proteinExistence type="predicted"/>
<dbReference type="OrthoDB" id="711883at2"/>
<sequence>MAKVIMESWREGIKMVSLTKLQHEKLGLSLLESKTNADMLLEDQIIILEIEDESVALEFLEEADRFGVNCRLLS</sequence>
<evidence type="ECO:0000313" key="2">
    <source>
        <dbReference type="Proteomes" id="UP000184071"/>
    </source>
</evidence>